<keyword evidence="3" id="KW-1185">Reference proteome</keyword>
<reference evidence="3" key="1">
    <citation type="submission" date="2017-04" db="EMBL/GenBank/DDBJ databases">
        <authorList>
            <person name="Varghese N."/>
            <person name="Submissions S."/>
        </authorList>
    </citation>
    <scope>NUCLEOTIDE SEQUENCE [LARGE SCALE GENOMIC DNA]</scope>
    <source>
        <strain evidence="3">DSM 16537</strain>
    </source>
</reference>
<name>A0A1W2HC45_9BACT</name>
<dbReference type="Pfam" id="PF13480">
    <property type="entry name" value="Acetyltransf_6"/>
    <property type="match status" value="1"/>
</dbReference>
<dbReference type="InterPro" id="IPR016181">
    <property type="entry name" value="Acyl_CoA_acyltransferase"/>
</dbReference>
<dbReference type="SUPFAM" id="SSF55729">
    <property type="entry name" value="Acyl-CoA N-acyltransferases (Nat)"/>
    <property type="match status" value="1"/>
</dbReference>
<dbReference type="OrthoDB" id="500470at2"/>
<dbReference type="GO" id="GO:0016740">
    <property type="term" value="F:transferase activity"/>
    <property type="evidence" value="ECO:0007669"/>
    <property type="project" value="UniProtKB-KW"/>
</dbReference>
<evidence type="ECO:0000313" key="2">
    <source>
        <dbReference type="EMBL" id="SMD46288.1"/>
    </source>
</evidence>
<gene>
    <name evidence="2" type="ORF">SAMN00777080_4970</name>
</gene>
<dbReference type="Proteomes" id="UP000192333">
    <property type="component" value="Chromosome I"/>
</dbReference>
<dbReference type="EMBL" id="LT838813">
    <property type="protein sequence ID" value="SMD46288.1"/>
    <property type="molecule type" value="Genomic_DNA"/>
</dbReference>
<dbReference type="AlphaFoldDB" id="A0A1W2HC45"/>
<dbReference type="InterPro" id="IPR038740">
    <property type="entry name" value="BioF2-like_GNAT_dom"/>
</dbReference>
<dbReference type="STRING" id="758820.SAMN00777080_4970"/>
<organism evidence="2 3">
    <name type="scientific">Aquiflexum balticum DSM 16537</name>
    <dbReference type="NCBI Taxonomy" id="758820"/>
    <lineage>
        <taxon>Bacteria</taxon>
        <taxon>Pseudomonadati</taxon>
        <taxon>Bacteroidota</taxon>
        <taxon>Cytophagia</taxon>
        <taxon>Cytophagales</taxon>
        <taxon>Cyclobacteriaceae</taxon>
        <taxon>Aquiflexum</taxon>
    </lineage>
</organism>
<evidence type="ECO:0000259" key="1">
    <source>
        <dbReference type="Pfam" id="PF13480"/>
    </source>
</evidence>
<feature type="domain" description="BioF2-like acetyltransferase" evidence="1">
    <location>
        <begin position="168"/>
        <end position="311"/>
    </location>
</feature>
<accession>A0A1W2HC45</accession>
<sequence>MDLKCFVIKGIEAENLFKNPLFIQAWDVLFDSCPWATVFQSKAFVLNWYQCFESFSKIIVTDWDGQRMTGLLTLTQKNKVLTAAGLDLAEYQAWLSSQNFSDKFLKKALFAINEAFPNQTLYLKYLTAKVPLNLFVNKGFFTARTFLRQYVHPLMETNVEVLESELKKKNKKEKINRLKRLGDLEFFEVKGNDHFRALIDEMSLQSDFRKGAFYNKTYFHDEPERKTFLLKLFKLGLLHVSGLSVDGKLIASNAGIMGPDVVHLQGINSHSPFYSKYSPGILQFLMLGIALKNSGFRYFDLTPGGADGYKSALATETSLAYEFWFTSPWKTKKKRWLELVKNWIKPRLQDKSFLGEDLSNLNVAGMRLKLKLKFALKRLKSPRKEEYVHFLEGESIIVPLQDKLKNTTSLESLSEAYILRENHIPDLFLFDENASLFPRMDVFADCMIRLEYGQTMFTLTKGKDLRAICWFIPLTAKASKTETKEITRPPIFVASYYKDLSSDELLWLFMKLENDFLDDSVENLNLEIGKNQKTLLDWFKS</sequence>
<evidence type="ECO:0000313" key="3">
    <source>
        <dbReference type="Proteomes" id="UP000192333"/>
    </source>
</evidence>
<keyword evidence="2" id="KW-0808">Transferase</keyword>
<dbReference type="RefSeq" id="WP_084123203.1">
    <property type="nucleotide sequence ID" value="NZ_LT838813.1"/>
</dbReference>
<proteinExistence type="predicted"/>
<protein>
    <submittedName>
        <fullName evidence="2">Acetyltransferase (GNAT) domain-containing protein</fullName>
    </submittedName>
</protein>